<reference evidence="1" key="1">
    <citation type="submission" date="2021-02" db="EMBL/GenBank/DDBJ databases">
        <authorList>
            <person name="Nowell W R."/>
        </authorList>
    </citation>
    <scope>NUCLEOTIDE SEQUENCE</scope>
</reference>
<accession>A0A820RBJ4</accession>
<gene>
    <name evidence="1" type="ORF">OKA104_LOCUS53359</name>
</gene>
<comment type="caution">
    <text evidence="1">The sequence shown here is derived from an EMBL/GenBank/DDBJ whole genome shotgun (WGS) entry which is preliminary data.</text>
</comment>
<evidence type="ECO:0000313" key="1">
    <source>
        <dbReference type="EMBL" id="CAF4436203.1"/>
    </source>
</evidence>
<evidence type="ECO:0000313" key="2">
    <source>
        <dbReference type="Proteomes" id="UP000663881"/>
    </source>
</evidence>
<dbReference type="EMBL" id="CAJOAY010033076">
    <property type="protein sequence ID" value="CAF4436203.1"/>
    <property type="molecule type" value="Genomic_DNA"/>
</dbReference>
<dbReference type="AlphaFoldDB" id="A0A820RBJ4"/>
<dbReference type="Proteomes" id="UP000663881">
    <property type="component" value="Unassembled WGS sequence"/>
</dbReference>
<organism evidence="1 2">
    <name type="scientific">Adineta steineri</name>
    <dbReference type="NCBI Taxonomy" id="433720"/>
    <lineage>
        <taxon>Eukaryota</taxon>
        <taxon>Metazoa</taxon>
        <taxon>Spiralia</taxon>
        <taxon>Gnathifera</taxon>
        <taxon>Rotifera</taxon>
        <taxon>Eurotatoria</taxon>
        <taxon>Bdelloidea</taxon>
        <taxon>Adinetida</taxon>
        <taxon>Adinetidae</taxon>
        <taxon>Adineta</taxon>
    </lineage>
</organism>
<name>A0A820RBJ4_9BILA</name>
<proteinExistence type="predicted"/>
<feature type="non-terminal residue" evidence="1">
    <location>
        <position position="1"/>
    </location>
</feature>
<sequence length="23" mass="2557">EHYSTFTLATIDAPFRYPALADG</sequence>
<protein>
    <submittedName>
        <fullName evidence="1">Uncharacterized protein</fullName>
    </submittedName>
</protein>